<organism evidence="2 3">
    <name type="scientific">Opisthorchis viverrini</name>
    <name type="common">Southeast Asian liver fluke</name>
    <dbReference type="NCBI Taxonomy" id="6198"/>
    <lineage>
        <taxon>Eukaryota</taxon>
        <taxon>Metazoa</taxon>
        <taxon>Spiralia</taxon>
        <taxon>Lophotrochozoa</taxon>
        <taxon>Platyhelminthes</taxon>
        <taxon>Trematoda</taxon>
        <taxon>Digenea</taxon>
        <taxon>Opisthorchiida</taxon>
        <taxon>Opisthorchiata</taxon>
        <taxon>Opisthorchiidae</taxon>
        <taxon>Opisthorchis</taxon>
    </lineage>
</organism>
<protein>
    <recommendedName>
        <fullName evidence="1">Protein kinase domain-containing protein</fullName>
    </recommendedName>
</protein>
<evidence type="ECO:0000259" key="1">
    <source>
        <dbReference type="PROSITE" id="PS50011"/>
    </source>
</evidence>
<dbReference type="GO" id="GO:0004672">
    <property type="term" value="F:protein kinase activity"/>
    <property type="evidence" value="ECO:0007669"/>
    <property type="project" value="InterPro"/>
</dbReference>
<dbReference type="SUPFAM" id="SSF56112">
    <property type="entry name" value="Protein kinase-like (PK-like)"/>
    <property type="match status" value="1"/>
</dbReference>
<dbReference type="PANTHER" id="PTHR13902">
    <property type="entry name" value="SERINE/THREONINE-PROTEIN KINASE WNK WITH NO LYSINE -RELATED"/>
    <property type="match status" value="1"/>
</dbReference>
<dbReference type="Gene3D" id="1.10.510.10">
    <property type="entry name" value="Transferase(Phosphotransferase) domain 1"/>
    <property type="match status" value="1"/>
</dbReference>
<evidence type="ECO:0000313" key="2">
    <source>
        <dbReference type="EMBL" id="OON17092.1"/>
    </source>
</evidence>
<dbReference type="PROSITE" id="PS50011">
    <property type="entry name" value="PROTEIN_KINASE_DOM"/>
    <property type="match status" value="1"/>
</dbReference>
<dbReference type="InterPro" id="IPR001245">
    <property type="entry name" value="Ser-Thr/Tyr_kinase_cat_dom"/>
</dbReference>
<dbReference type="GO" id="GO:0005524">
    <property type="term" value="F:ATP binding"/>
    <property type="evidence" value="ECO:0007669"/>
    <property type="project" value="InterPro"/>
</dbReference>
<dbReference type="InterPro" id="IPR000719">
    <property type="entry name" value="Prot_kinase_dom"/>
</dbReference>
<dbReference type="AlphaFoldDB" id="A0A1S8WRJ0"/>
<reference evidence="2 3" key="1">
    <citation type="submission" date="2015-03" db="EMBL/GenBank/DDBJ databases">
        <title>Draft genome of the nematode, Opisthorchis viverrini.</title>
        <authorList>
            <person name="Mitreva M."/>
        </authorList>
    </citation>
    <scope>NUCLEOTIDE SEQUENCE [LARGE SCALE GENOMIC DNA]</scope>
    <source>
        <strain evidence="2">Khon Kaen</strain>
    </source>
</reference>
<evidence type="ECO:0000313" key="3">
    <source>
        <dbReference type="Proteomes" id="UP000243686"/>
    </source>
</evidence>
<gene>
    <name evidence="2" type="ORF">X801_07077</name>
</gene>
<sequence>MAPEIFDEKYDEKVDIYAFGMLMLEVMTNRTPYDECETVMQVAAKTMSGQGPDIMDKVLNPSLREVISACIQPLTCFRPSAEELYFHPLFQLELTPGRKEFGHIEPPCTGT</sequence>
<dbReference type="Pfam" id="PF07714">
    <property type="entry name" value="PK_Tyr_Ser-Thr"/>
    <property type="match status" value="1"/>
</dbReference>
<proteinExistence type="predicted"/>
<accession>A0A1S8WRJ0</accession>
<dbReference type="InterPro" id="IPR050588">
    <property type="entry name" value="WNK_Ser-Thr_kinase"/>
</dbReference>
<dbReference type="EMBL" id="KV895923">
    <property type="protein sequence ID" value="OON17092.1"/>
    <property type="molecule type" value="Genomic_DNA"/>
</dbReference>
<keyword evidence="3" id="KW-1185">Reference proteome</keyword>
<dbReference type="Proteomes" id="UP000243686">
    <property type="component" value="Unassembled WGS sequence"/>
</dbReference>
<name>A0A1S8WRJ0_OPIVI</name>
<feature type="domain" description="Protein kinase" evidence="1">
    <location>
        <begin position="1"/>
        <end position="90"/>
    </location>
</feature>
<dbReference type="InterPro" id="IPR011009">
    <property type="entry name" value="Kinase-like_dom_sf"/>
</dbReference>